<accession>A0AAU7VFU4</accession>
<organism evidence="1">
    <name type="scientific">Dinoroseobacter phage vB_DshS_R26L</name>
    <dbReference type="NCBI Taxonomy" id="3161158"/>
    <lineage>
        <taxon>Viruses</taxon>
        <taxon>Duplodnaviria</taxon>
        <taxon>Heunggongvirae</taxon>
        <taxon>Uroviricota</taxon>
        <taxon>Caudoviricetes</taxon>
        <taxon>Nanhaivirus</taxon>
    </lineage>
</organism>
<dbReference type="EMBL" id="PP882867">
    <property type="protein sequence ID" value="XBW75329.1"/>
    <property type="molecule type" value="Genomic_DNA"/>
</dbReference>
<sequence>MTPVEQIELVLLNIMDECTPDEYRFGYFFPFRYFERATQMDKELIRGFMRSMRNRGLVEWGHGFDEDGFTAGAGYTLTPVGAKHLEHLKLQLTLQREQLKEQMRMRSPGEVMLDMESWKGTNYG</sequence>
<proteinExistence type="predicted"/>
<protein>
    <submittedName>
        <fullName evidence="1">Uncharacterized protein</fullName>
    </submittedName>
</protein>
<evidence type="ECO:0000313" key="1">
    <source>
        <dbReference type="EMBL" id="XBW75329.1"/>
    </source>
</evidence>
<gene>
    <name evidence="1" type="ORF">vBDshSR26L_14</name>
</gene>
<reference evidence="1" key="1">
    <citation type="submission" date="2024-06" db="EMBL/GenBank/DDBJ databases">
        <authorList>
            <person name="Lu L."/>
            <person name="Wei N."/>
            <person name="Zhang R."/>
        </authorList>
    </citation>
    <scope>NUCLEOTIDE SEQUENCE</scope>
</reference>
<name>A0AAU7VFU4_9CAUD</name>